<dbReference type="InterPro" id="IPR036663">
    <property type="entry name" value="Fumarylacetoacetase_C_sf"/>
</dbReference>
<dbReference type="InterPro" id="IPR011234">
    <property type="entry name" value="Fumarylacetoacetase-like_C"/>
</dbReference>
<accession>A0A0U3L0Q3</accession>
<dbReference type="PANTHER" id="PTHR30143:SF0">
    <property type="entry name" value="2-KETO-4-PENTENOATE HYDRATASE"/>
    <property type="match status" value="1"/>
</dbReference>
<organism evidence="2 3">
    <name type="scientific">Roseateles depolymerans</name>
    <dbReference type="NCBI Taxonomy" id="76731"/>
    <lineage>
        <taxon>Bacteria</taxon>
        <taxon>Pseudomonadati</taxon>
        <taxon>Pseudomonadota</taxon>
        <taxon>Betaproteobacteria</taxon>
        <taxon>Burkholderiales</taxon>
        <taxon>Sphaerotilaceae</taxon>
        <taxon>Roseateles</taxon>
    </lineage>
</organism>
<dbReference type="PANTHER" id="PTHR30143">
    <property type="entry name" value="ACID HYDRATASE"/>
    <property type="match status" value="1"/>
</dbReference>
<gene>
    <name evidence="2" type="ORF">RD2015_407</name>
</gene>
<sequence>MNAHTPSSAEALGQALADAWTRGQVLHEQDWSLADEAAAYAAQEVLSRTLQWTAPGRPQYWKCGGGSRTAALGHAPLAPMGVREVRGLRNGGDFSDLRLFGAEAEIALRLGVDVTPSMAAGLAPGETGDLIDAMCVAVEWISSRWAGGMKADPLLRLADAQSHGALALGPWQRWDPSRDWRQQPCELQIGDAAPLAGRGGHGLDDPGWTVAHWVKAATRNGQTLPAGSVVTTGAWRVALDLAPGTTVTARYEGLGSLTVRN</sequence>
<evidence type="ECO:0000313" key="2">
    <source>
        <dbReference type="EMBL" id="ALV04910.1"/>
    </source>
</evidence>
<evidence type="ECO:0000256" key="1">
    <source>
        <dbReference type="ARBA" id="ARBA00023239"/>
    </source>
</evidence>
<dbReference type="Gene3D" id="3.90.850.10">
    <property type="entry name" value="Fumarylacetoacetase-like, C-terminal domain"/>
    <property type="match status" value="1"/>
</dbReference>
<proteinExistence type="predicted"/>
<name>A0A0U3L0Q3_9BURK</name>
<dbReference type="SUPFAM" id="SSF56529">
    <property type="entry name" value="FAH"/>
    <property type="match status" value="1"/>
</dbReference>
<dbReference type="AlphaFoldDB" id="A0A0U3L0Q3"/>
<dbReference type="RefSeq" id="WP_058933469.1">
    <property type="nucleotide sequence ID" value="NZ_CP013729.1"/>
</dbReference>
<protein>
    <submittedName>
        <fullName evidence="2">Fumarylacetoacetase domain-containing protein</fullName>
    </submittedName>
</protein>
<dbReference type="STRING" id="76731.RD2015_407"/>
<dbReference type="Proteomes" id="UP000060699">
    <property type="component" value="Chromosome"/>
</dbReference>
<reference evidence="2 3" key="1">
    <citation type="submission" date="2015-12" db="EMBL/GenBank/DDBJ databases">
        <title>Complete genome of Roseateles depolymerans KCTC 42856.</title>
        <authorList>
            <person name="Kim K.M."/>
        </authorList>
    </citation>
    <scope>NUCLEOTIDE SEQUENCE [LARGE SCALE GENOMIC DNA]</scope>
    <source>
        <strain evidence="2 3">KCTC 42856</strain>
    </source>
</reference>
<keyword evidence="3" id="KW-1185">Reference proteome</keyword>
<dbReference type="EMBL" id="CP013729">
    <property type="protein sequence ID" value="ALV04910.1"/>
    <property type="molecule type" value="Genomic_DNA"/>
</dbReference>
<dbReference type="OrthoDB" id="8689761at2"/>
<dbReference type="GO" id="GO:0005737">
    <property type="term" value="C:cytoplasm"/>
    <property type="evidence" value="ECO:0007669"/>
    <property type="project" value="TreeGrafter"/>
</dbReference>
<dbReference type="GO" id="GO:0008684">
    <property type="term" value="F:2-oxopent-4-enoate hydratase activity"/>
    <property type="evidence" value="ECO:0007669"/>
    <property type="project" value="TreeGrafter"/>
</dbReference>
<dbReference type="InterPro" id="IPR050772">
    <property type="entry name" value="Hydratase-Decarb/MhpD_sf"/>
</dbReference>
<dbReference type="KEGG" id="rdp:RD2015_407"/>
<keyword evidence="1" id="KW-0456">Lyase</keyword>
<dbReference type="Pfam" id="PF01557">
    <property type="entry name" value="FAA_hydrolase"/>
    <property type="match status" value="1"/>
</dbReference>
<evidence type="ECO:0000313" key="3">
    <source>
        <dbReference type="Proteomes" id="UP000060699"/>
    </source>
</evidence>